<organism evidence="2 3">
    <name type="scientific">Oryza sativa subsp. japonica</name>
    <name type="common">Rice</name>
    <dbReference type="NCBI Taxonomy" id="39947"/>
    <lineage>
        <taxon>Eukaryota</taxon>
        <taxon>Viridiplantae</taxon>
        <taxon>Streptophyta</taxon>
        <taxon>Embryophyta</taxon>
        <taxon>Tracheophyta</taxon>
        <taxon>Spermatophyta</taxon>
        <taxon>Magnoliopsida</taxon>
        <taxon>Liliopsida</taxon>
        <taxon>Poales</taxon>
        <taxon>Poaceae</taxon>
        <taxon>BOP clade</taxon>
        <taxon>Oryzoideae</taxon>
        <taxon>Oryzeae</taxon>
        <taxon>Oryzinae</taxon>
        <taxon>Oryza</taxon>
        <taxon>Oryza sativa</taxon>
    </lineage>
</organism>
<evidence type="ECO:0000313" key="3">
    <source>
        <dbReference type="Proteomes" id="UP000000763"/>
    </source>
</evidence>
<evidence type="ECO:0000313" key="2">
    <source>
        <dbReference type="EMBL" id="AAR06363.1"/>
    </source>
</evidence>
<reference evidence="3" key="1">
    <citation type="journal article" date="2005" name="Nature">
        <title>The map-based sequence of the rice genome.</title>
        <authorList>
            <consortium name="International rice genome sequencing project (IRGSP)"/>
            <person name="Matsumoto T."/>
            <person name="Wu J."/>
            <person name="Kanamori H."/>
            <person name="Katayose Y."/>
            <person name="Fujisawa M."/>
            <person name="Namiki N."/>
            <person name="Mizuno H."/>
            <person name="Yamamoto K."/>
            <person name="Antonio B.A."/>
            <person name="Baba T."/>
            <person name="Sakata K."/>
            <person name="Nagamura Y."/>
            <person name="Aoki H."/>
            <person name="Arikawa K."/>
            <person name="Arita K."/>
            <person name="Bito T."/>
            <person name="Chiden Y."/>
            <person name="Fujitsuka N."/>
            <person name="Fukunaka R."/>
            <person name="Hamada M."/>
            <person name="Harada C."/>
            <person name="Hayashi A."/>
            <person name="Hijishita S."/>
            <person name="Honda M."/>
            <person name="Hosokawa S."/>
            <person name="Ichikawa Y."/>
            <person name="Idonuma A."/>
            <person name="Iijima M."/>
            <person name="Ikeda M."/>
            <person name="Ikeno M."/>
            <person name="Ito K."/>
            <person name="Ito S."/>
            <person name="Ito T."/>
            <person name="Ito Y."/>
            <person name="Ito Y."/>
            <person name="Iwabuchi A."/>
            <person name="Kamiya K."/>
            <person name="Karasawa W."/>
            <person name="Kurita K."/>
            <person name="Katagiri S."/>
            <person name="Kikuta A."/>
            <person name="Kobayashi H."/>
            <person name="Kobayashi N."/>
            <person name="Machita K."/>
            <person name="Maehara T."/>
            <person name="Masukawa M."/>
            <person name="Mizubayashi T."/>
            <person name="Mukai Y."/>
            <person name="Nagasaki H."/>
            <person name="Nagata Y."/>
            <person name="Naito S."/>
            <person name="Nakashima M."/>
            <person name="Nakama Y."/>
            <person name="Nakamichi Y."/>
            <person name="Nakamura M."/>
            <person name="Meguro A."/>
            <person name="Negishi M."/>
            <person name="Ohta I."/>
            <person name="Ohta T."/>
            <person name="Okamoto M."/>
            <person name="Ono N."/>
            <person name="Saji S."/>
            <person name="Sakaguchi M."/>
            <person name="Sakai K."/>
            <person name="Shibata M."/>
            <person name="Shimokawa T."/>
            <person name="Song J."/>
            <person name="Takazaki Y."/>
            <person name="Terasawa K."/>
            <person name="Tsugane M."/>
            <person name="Tsuji K."/>
            <person name="Ueda S."/>
            <person name="Waki K."/>
            <person name="Yamagata H."/>
            <person name="Yamamoto M."/>
            <person name="Yamamoto S."/>
            <person name="Yamane H."/>
            <person name="Yoshiki S."/>
            <person name="Yoshihara R."/>
            <person name="Yukawa K."/>
            <person name="Zhong H."/>
            <person name="Yano M."/>
            <person name="Yuan Q."/>
            <person name="Ouyang S."/>
            <person name="Liu J."/>
            <person name="Jones K.M."/>
            <person name="Gansberger K."/>
            <person name="Moffat K."/>
            <person name="Hill J."/>
            <person name="Bera J."/>
            <person name="Fadrosh D."/>
            <person name="Jin S."/>
            <person name="Johri S."/>
            <person name="Kim M."/>
            <person name="Overton L."/>
            <person name="Reardon M."/>
            <person name="Tsitrin T."/>
            <person name="Vuong H."/>
            <person name="Weaver B."/>
            <person name="Ciecko A."/>
            <person name="Tallon L."/>
            <person name="Jackson J."/>
            <person name="Pai G."/>
            <person name="Aken S.V."/>
            <person name="Utterback T."/>
            <person name="Reidmuller S."/>
            <person name="Feldblyum T."/>
            <person name="Hsiao J."/>
            <person name="Zismann V."/>
            <person name="Iobst S."/>
            <person name="de Vazeille A.R."/>
            <person name="Buell C.R."/>
            <person name="Ying K."/>
            <person name="Li Y."/>
            <person name="Lu T."/>
            <person name="Huang Y."/>
            <person name="Zhao Q."/>
            <person name="Feng Q."/>
            <person name="Zhang L."/>
            <person name="Zhu J."/>
            <person name="Weng Q."/>
            <person name="Mu J."/>
            <person name="Lu Y."/>
            <person name="Fan D."/>
            <person name="Liu Y."/>
            <person name="Guan J."/>
            <person name="Zhang Y."/>
            <person name="Yu S."/>
            <person name="Liu X."/>
            <person name="Zhang Y."/>
            <person name="Hong G."/>
            <person name="Han B."/>
            <person name="Choisne N."/>
            <person name="Demange N."/>
            <person name="Orjeda G."/>
            <person name="Samain S."/>
            <person name="Cattolico L."/>
            <person name="Pelletier E."/>
            <person name="Couloux A."/>
            <person name="Segurens B."/>
            <person name="Wincker P."/>
            <person name="D'Hont A."/>
            <person name="Scarpelli C."/>
            <person name="Weissenbach J."/>
            <person name="Salanoubat M."/>
            <person name="Quetier F."/>
            <person name="Yu Y."/>
            <person name="Kim H.R."/>
            <person name="Rambo T."/>
            <person name="Currie J."/>
            <person name="Collura K."/>
            <person name="Luo M."/>
            <person name="Yang T."/>
            <person name="Ammiraju J.S.S."/>
            <person name="Engler F."/>
            <person name="Soderlund C."/>
            <person name="Wing R.A."/>
            <person name="Palmer L.E."/>
            <person name="de la Bastide M."/>
            <person name="Spiegel L."/>
            <person name="Nascimento L."/>
            <person name="Zutavern T."/>
            <person name="O'Shaughnessy A."/>
            <person name="Dike S."/>
            <person name="Dedhia N."/>
            <person name="Preston R."/>
            <person name="Balija V."/>
            <person name="McCombie W.R."/>
            <person name="Chow T."/>
            <person name="Chen H."/>
            <person name="Chung M."/>
            <person name="Chen C."/>
            <person name="Shaw J."/>
            <person name="Wu H."/>
            <person name="Hsiao K."/>
            <person name="Chao Y."/>
            <person name="Chu M."/>
            <person name="Cheng C."/>
            <person name="Hour A."/>
            <person name="Lee P."/>
            <person name="Lin S."/>
            <person name="Lin Y."/>
            <person name="Liou J."/>
            <person name="Liu S."/>
            <person name="Hsing Y."/>
            <person name="Raghuvanshi S."/>
            <person name="Mohanty A."/>
            <person name="Bharti A.K."/>
            <person name="Gaur A."/>
            <person name="Gupta V."/>
            <person name="Kumar D."/>
            <person name="Ravi V."/>
            <person name="Vij S."/>
            <person name="Kapur A."/>
            <person name="Khurana P."/>
            <person name="Khurana P."/>
            <person name="Khurana J.P."/>
            <person name="Tyagi A.K."/>
            <person name="Gaikwad K."/>
            <person name="Singh A."/>
            <person name="Dalal V."/>
            <person name="Srivastava S."/>
            <person name="Dixit A."/>
            <person name="Pal A.K."/>
            <person name="Ghazi I.A."/>
            <person name="Yadav M."/>
            <person name="Pandit A."/>
            <person name="Bhargava A."/>
            <person name="Sureshbabu K."/>
            <person name="Batra K."/>
            <person name="Sharma T.R."/>
            <person name="Mohapatra T."/>
            <person name="Singh N.K."/>
            <person name="Messing J."/>
            <person name="Nelson A.B."/>
            <person name="Fuks G."/>
            <person name="Kavchok S."/>
            <person name="Keizer G."/>
            <person name="Linton E."/>
            <person name="Llaca V."/>
            <person name="Song R."/>
            <person name="Tanyolac B."/>
            <person name="Young S."/>
            <person name="Ho-Il K."/>
            <person name="Hahn J.H."/>
            <person name="Sangsakoo G."/>
            <person name="Vanavichit A."/>
            <person name="de Mattos Luiz.A.T."/>
            <person name="Zimmer P.D."/>
            <person name="Malone G."/>
            <person name="Dellagostin O."/>
            <person name="de Oliveira A.C."/>
            <person name="Bevan M."/>
            <person name="Bancroft I."/>
            <person name="Minx P."/>
            <person name="Cordum H."/>
            <person name="Wilson R."/>
            <person name="Cheng Z."/>
            <person name="Jin W."/>
            <person name="Jiang J."/>
            <person name="Leong S.A."/>
            <person name="Iwama H."/>
            <person name="Gojobori T."/>
            <person name="Itoh T."/>
            <person name="Niimura Y."/>
            <person name="Fujii Y."/>
            <person name="Habara T."/>
            <person name="Sakai H."/>
            <person name="Sato Y."/>
            <person name="Wilson G."/>
            <person name="Kumar K."/>
            <person name="McCouch S."/>
            <person name="Juretic N."/>
            <person name="Hoen D."/>
            <person name="Wright S."/>
            <person name="Bruskiewich R."/>
            <person name="Bureau T."/>
            <person name="Miyao A."/>
            <person name="Hirochika H."/>
            <person name="Nishikawa T."/>
            <person name="Kadowaki K."/>
            <person name="Sugiura M."/>
            <person name="Burr B."/>
            <person name="Sasaki T."/>
        </authorList>
    </citation>
    <scope>NUCLEOTIDE SEQUENCE [LARGE SCALE GENOMIC DNA]</scope>
    <source>
        <strain evidence="3">cv. Nipponbare</strain>
    </source>
</reference>
<proteinExistence type="predicted"/>
<reference evidence="3" key="2">
    <citation type="journal article" date="2008" name="Nucleic Acids Res.">
        <title>The rice annotation project database (RAP-DB): 2008 update.</title>
        <authorList>
            <consortium name="The rice annotation project (RAP)"/>
        </authorList>
    </citation>
    <scope>GENOME REANNOTATION</scope>
    <source>
        <strain evidence="3">cv. Nipponbare</strain>
    </source>
</reference>
<name>Q75LQ2_ORYSJ</name>
<evidence type="ECO:0000256" key="1">
    <source>
        <dbReference type="SAM" id="MobiDB-lite"/>
    </source>
</evidence>
<dbReference type="Proteomes" id="UP000000763">
    <property type="component" value="Chromosome 3"/>
</dbReference>
<feature type="compositionally biased region" description="Gly residues" evidence="1">
    <location>
        <begin position="55"/>
        <end position="71"/>
    </location>
</feature>
<accession>Q75LQ2</accession>
<dbReference type="EMBL" id="AC092075">
    <property type="protein sequence ID" value="AAR06363.1"/>
    <property type="molecule type" value="Genomic_DNA"/>
</dbReference>
<feature type="region of interest" description="Disordered" evidence="1">
    <location>
        <begin position="55"/>
        <end position="81"/>
    </location>
</feature>
<gene>
    <name evidence="2" type="primary">OSJNBa0017N12.23</name>
</gene>
<sequence length="142" mass="14635">MARGQLGKSEAVGKNVDRSERLGLLLLDALSMMMEGSDNTFLSNSGNTDKGMAVGGGGLAVGDGHGGGSGGRELSKTGKTAGRSTCTSVWASHAHKITSGGCGAENDMMRDEGVLGIDPLELPSNSTRWIWTDLTPYFVSTG</sequence>
<protein>
    <submittedName>
        <fullName evidence="2">Uncharacterized protein</fullName>
    </submittedName>
</protein>
<dbReference type="AlphaFoldDB" id="Q75LQ2"/>